<evidence type="ECO:0000256" key="2">
    <source>
        <dbReference type="SAM" id="MobiDB-lite"/>
    </source>
</evidence>
<evidence type="ECO:0000313" key="4">
    <source>
        <dbReference type="EMBL" id="QOR71157.1"/>
    </source>
</evidence>
<keyword evidence="5" id="KW-1185">Reference proteome</keyword>
<protein>
    <submittedName>
        <fullName evidence="4">YceI family protein</fullName>
    </submittedName>
</protein>
<evidence type="ECO:0000259" key="3">
    <source>
        <dbReference type="SMART" id="SM00867"/>
    </source>
</evidence>
<accession>A0A7M1SVQ2</accession>
<evidence type="ECO:0000313" key="5">
    <source>
        <dbReference type="Proteomes" id="UP000593758"/>
    </source>
</evidence>
<dbReference type="InterPro" id="IPR007372">
    <property type="entry name" value="Lipid/polyisoprenoid-bd_YceI"/>
</dbReference>
<feature type="domain" description="Lipid/polyisoprenoid-binding YceI-like" evidence="3">
    <location>
        <begin position="77"/>
        <end position="237"/>
    </location>
</feature>
<dbReference type="KEGG" id="halt:IM660_02265"/>
<evidence type="ECO:0000256" key="1">
    <source>
        <dbReference type="ARBA" id="ARBA00008812"/>
    </source>
</evidence>
<dbReference type="PANTHER" id="PTHR34406:SF1">
    <property type="entry name" value="PROTEIN YCEI"/>
    <property type="match status" value="1"/>
</dbReference>
<reference evidence="4 5" key="1">
    <citation type="submission" date="2020-10" db="EMBL/GenBank/DDBJ databases">
        <title>Haloactinobacterium sp. RN3S43, a bacterium isolated from saline soil.</title>
        <authorList>
            <person name="Sun J.-Q."/>
        </authorList>
    </citation>
    <scope>NUCLEOTIDE SEQUENCE [LARGE SCALE GENOMIC DNA]</scope>
    <source>
        <strain evidence="4 5">RN3S43</strain>
    </source>
</reference>
<dbReference type="InterPro" id="IPR036761">
    <property type="entry name" value="TTHA0802/YceI-like_sf"/>
</dbReference>
<feature type="region of interest" description="Disordered" evidence="2">
    <location>
        <begin position="41"/>
        <end position="78"/>
    </location>
</feature>
<gene>
    <name evidence="4" type="ORF">IM660_02265</name>
</gene>
<dbReference type="Proteomes" id="UP000593758">
    <property type="component" value="Chromosome"/>
</dbReference>
<dbReference type="AlphaFoldDB" id="A0A7M1SVQ2"/>
<dbReference type="EMBL" id="CP063169">
    <property type="protein sequence ID" value="QOR71157.1"/>
    <property type="molecule type" value="Genomic_DNA"/>
</dbReference>
<comment type="similarity">
    <text evidence="1">Belongs to the UPF0312 family.</text>
</comment>
<sequence length="239" mass="25005">MKTRTKVLTGTVAGLVVLGGAGALLGPGMYADWVNASAAEEPALDRSAESTESDPADSTESTDTPSTTNPGSALTGEWSISDGSYAGYRVEEVLSGEDITVTGRTESVTGEITIDEDTLTDASLEVDMASVSTDESQRDAYFRSSALETDTFPTATFELTSPVLLTETTEVELVGDMTIHGVTREVTVDAEIAASGAEIQVVGIIPITFADFDVTAPDLGFVTVEEDGQVEFSLVLEQA</sequence>
<dbReference type="PANTHER" id="PTHR34406">
    <property type="entry name" value="PROTEIN YCEI"/>
    <property type="match status" value="1"/>
</dbReference>
<name>A0A7M1SVQ2_9MICO</name>
<dbReference type="SMART" id="SM00867">
    <property type="entry name" value="YceI"/>
    <property type="match status" value="1"/>
</dbReference>
<organism evidence="4 5">
    <name type="scientific">Ruania alkalisoli</name>
    <dbReference type="NCBI Taxonomy" id="2779775"/>
    <lineage>
        <taxon>Bacteria</taxon>
        <taxon>Bacillati</taxon>
        <taxon>Actinomycetota</taxon>
        <taxon>Actinomycetes</taxon>
        <taxon>Micrococcales</taxon>
        <taxon>Ruaniaceae</taxon>
        <taxon>Ruania</taxon>
    </lineage>
</organism>
<dbReference type="Pfam" id="PF04264">
    <property type="entry name" value="YceI"/>
    <property type="match status" value="1"/>
</dbReference>
<dbReference type="RefSeq" id="WP_193497822.1">
    <property type="nucleotide sequence ID" value="NZ_CP063169.1"/>
</dbReference>
<proteinExistence type="inferred from homology"/>
<feature type="compositionally biased region" description="Low complexity" evidence="2">
    <location>
        <begin position="58"/>
        <end position="70"/>
    </location>
</feature>
<dbReference type="SUPFAM" id="SSF101874">
    <property type="entry name" value="YceI-like"/>
    <property type="match status" value="1"/>
</dbReference>
<dbReference type="Gene3D" id="2.40.128.110">
    <property type="entry name" value="Lipid/polyisoprenoid-binding, YceI-like"/>
    <property type="match status" value="1"/>
</dbReference>